<dbReference type="OrthoDB" id="9771666at2"/>
<dbReference type="Pfam" id="PF01738">
    <property type="entry name" value="DLH"/>
    <property type="match status" value="1"/>
</dbReference>
<dbReference type="Gene3D" id="3.40.50.1820">
    <property type="entry name" value="alpha/beta hydrolase"/>
    <property type="match status" value="1"/>
</dbReference>
<keyword evidence="3" id="KW-1185">Reference proteome</keyword>
<sequence length="219" mass="23446">MMTQVTAGDGHVLDCWLAEAEGQRKGGIVVLQEIFGVTDQLKAVAARYAAQGYDVAVPALFDRQAKGMVIPFSEAPRGRDLMLASDPEQVMMDVEASIAMLAARGGEVAVIGFCWGGGLALRAAQGLPVACAVSFYGTRLDAYQTAPLVAPVQGHWGTEDSHVPPEMLEAARAYWPGMEVFTYEHAGHAFANEARPADHVPEAAELAHDRTAEFIARHV</sequence>
<evidence type="ECO:0000313" key="3">
    <source>
        <dbReference type="Proteomes" id="UP000030960"/>
    </source>
</evidence>
<accession>A0A0B3RW91</accession>
<keyword evidence="2" id="KW-0378">Hydrolase</keyword>
<dbReference type="SUPFAM" id="SSF53474">
    <property type="entry name" value="alpha/beta-Hydrolases"/>
    <property type="match status" value="1"/>
</dbReference>
<dbReference type="InterPro" id="IPR051049">
    <property type="entry name" value="Dienelactone_hydrolase-like"/>
</dbReference>
<dbReference type="GO" id="GO:0016787">
    <property type="term" value="F:hydrolase activity"/>
    <property type="evidence" value="ECO:0007669"/>
    <property type="project" value="UniProtKB-KW"/>
</dbReference>
<dbReference type="PANTHER" id="PTHR46623:SF6">
    <property type="entry name" value="ALPHA_BETA-HYDROLASES SUPERFAMILY PROTEIN"/>
    <property type="match status" value="1"/>
</dbReference>
<dbReference type="RefSeq" id="WP_043145128.1">
    <property type="nucleotide sequence ID" value="NZ_JSUQ01000020.1"/>
</dbReference>
<name>A0A0B3RW91_9RHOB</name>
<dbReference type="InterPro" id="IPR029058">
    <property type="entry name" value="AB_hydrolase_fold"/>
</dbReference>
<evidence type="ECO:0000259" key="1">
    <source>
        <dbReference type="Pfam" id="PF01738"/>
    </source>
</evidence>
<protein>
    <submittedName>
        <fullName evidence="2">Putative dienelactone hydrolase</fullName>
    </submittedName>
</protein>
<dbReference type="Proteomes" id="UP000030960">
    <property type="component" value="Unassembled WGS sequence"/>
</dbReference>
<dbReference type="PANTHER" id="PTHR46623">
    <property type="entry name" value="CARBOXYMETHYLENEBUTENOLIDASE-RELATED"/>
    <property type="match status" value="1"/>
</dbReference>
<evidence type="ECO:0000313" key="2">
    <source>
        <dbReference type="EMBL" id="KHQ50983.1"/>
    </source>
</evidence>
<dbReference type="AlphaFoldDB" id="A0A0B3RW91"/>
<dbReference type="PATRIC" id="fig|1515334.3.peg.4380"/>
<feature type="domain" description="Dienelactone hydrolase" evidence="1">
    <location>
        <begin position="14"/>
        <end position="218"/>
    </location>
</feature>
<comment type="caution">
    <text evidence="2">The sequence shown here is derived from an EMBL/GenBank/DDBJ whole genome shotgun (WGS) entry which is preliminary data.</text>
</comment>
<organism evidence="2 3">
    <name type="scientific">Mameliella alba</name>
    <dbReference type="NCBI Taxonomy" id="561184"/>
    <lineage>
        <taxon>Bacteria</taxon>
        <taxon>Pseudomonadati</taxon>
        <taxon>Pseudomonadota</taxon>
        <taxon>Alphaproteobacteria</taxon>
        <taxon>Rhodobacterales</taxon>
        <taxon>Roseobacteraceae</taxon>
        <taxon>Mameliella</taxon>
    </lineage>
</organism>
<dbReference type="InterPro" id="IPR002925">
    <property type="entry name" value="Dienelactn_hydro"/>
</dbReference>
<dbReference type="STRING" id="561184.SAMN05216376_102453"/>
<gene>
    <name evidence="2" type="ORF">OA50_04350</name>
</gene>
<proteinExistence type="predicted"/>
<reference evidence="2 3" key="1">
    <citation type="submission" date="2014-10" db="EMBL/GenBank/DDBJ databases">
        <title>Genome sequence of Ponticoccus sp. strain UMTAT08 isolated from clonal culture of toxic dinoflagellate Alexandrium tamiyavanichii.</title>
        <authorList>
            <person name="Gan H.Y."/>
            <person name="Muhd D.-D."/>
            <person name="Mohd Noor M.E."/>
            <person name="Yeong Y.S."/>
            <person name="Usup G."/>
        </authorList>
    </citation>
    <scope>NUCLEOTIDE SEQUENCE [LARGE SCALE GENOMIC DNA]</scope>
    <source>
        <strain evidence="2 3">UMTAT08</strain>
    </source>
</reference>
<dbReference type="EMBL" id="JSUQ01000020">
    <property type="protein sequence ID" value="KHQ50983.1"/>
    <property type="molecule type" value="Genomic_DNA"/>
</dbReference>